<gene>
    <name evidence="1" type="ORF">METZ01_LOCUS189431</name>
</gene>
<feature type="non-terminal residue" evidence="1">
    <location>
        <position position="36"/>
    </location>
</feature>
<reference evidence="1" key="1">
    <citation type="submission" date="2018-05" db="EMBL/GenBank/DDBJ databases">
        <authorList>
            <person name="Lanie J.A."/>
            <person name="Ng W.-L."/>
            <person name="Kazmierczak K.M."/>
            <person name="Andrzejewski T.M."/>
            <person name="Davidsen T.M."/>
            <person name="Wayne K.J."/>
            <person name="Tettelin H."/>
            <person name="Glass J.I."/>
            <person name="Rusch D."/>
            <person name="Podicherti R."/>
            <person name="Tsui H.-C.T."/>
            <person name="Winkler M.E."/>
        </authorList>
    </citation>
    <scope>NUCLEOTIDE SEQUENCE</scope>
</reference>
<proteinExistence type="predicted"/>
<dbReference type="EMBL" id="UINC01038896">
    <property type="protein sequence ID" value="SVB36577.1"/>
    <property type="molecule type" value="Genomic_DNA"/>
</dbReference>
<sequence>MPSILERVGQTIRRHNLIPQGGRVIAAVSGGSDSVA</sequence>
<evidence type="ECO:0000313" key="1">
    <source>
        <dbReference type="EMBL" id="SVB36577.1"/>
    </source>
</evidence>
<dbReference type="AlphaFoldDB" id="A0A382DG32"/>
<dbReference type="Gene3D" id="3.40.50.620">
    <property type="entry name" value="HUPs"/>
    <property type="match status" value="1"/>
</dbReference>
<accession>A0A382DG32</accession>
<protein>
    <submittedName>
        <fullName evidence="1">Uncharacterized protein</fullName>
    </submittedName>
</protein>
<dbReference type="InterPro" id="IPR014729">
    <property type="entry name" value="Rossmann-like_a/b/a_fold"/>
</dbReference>
<organism evidence="1">
    <name type="scientific">marine metagenome</name>
    <dbReference type="NCBI Taxonomy" id="408172"/>
    <lineage>
        <taxon>unclassified sequences</taxon>
        <taxon>metagenomes</taxon>
        <taxon>ecological metagenomes</taxon>
    </lineage>
</organism>
<name>A0A382DG32_9ZZZZ</name>
<dbReference type="SUPFAM" id="SSF52402">
    <property type="entry name" value="Adenine nucleotide alpha hydrolases-like"/>
    <property type="match status" value="1"/>
</dbReference>